<feature type="transmembrane region" description="Helical" evidence="6">
    <location>
        <begin position="156"/>
        <end position="181"/>
    </location>
</feature>
<evidence type="ECO:0000256" key="5">
    <source>
        <dbReference type="ARBA" id="ARBA00023136"/>
    </source>
</evidence>
<evidence type="ECO:0000313" key="8">
    <source>
        <dbReference type="Proteomes" id="UP001163105"/>
    </source>
</evidence>
<dbReference type="NCBIfam" id="TIGR00035">
    <property type="entry name" value="asp_race"/>
    <property type="match status" value="1"/>
</dbReference>
<comment type="caution">
    <text evidence="7">The sequence shown here is derived from an EMBL/GenBank/DDBJ whole genome shotgun (WGS) entry which is preliminary data.</text>
</comment>
<feature type="transmembrane region" description="Helical" evidence="6">
    <location>
        <begin position="193"/>
        <end position="212"/>
    </location>
</feature>
<feature type="transmembrane region" description="Helical" evidence="6">
    <location>
        <begin position="397"/>
        <end position="416"/>
    </location>
</feature>
<sequence>MNATGLNSTERIGALPFTPLYAPNALFLAIFTILLVVQIVLTYFFWRFYGYAIGMLGGLLLELLGYAAKVMLSQDRRNKNGYIMYIIGLTLGPTFLSASLYLGLKTLQQHYSFARFWHVGPKLFATLFILGDFTSLAFIGVGGSLAAIYAEDPIGVNLMIAGLATQVLFTTIFCGVLAIIYRETRWKLRHDKTRFFMLGGAVAAACLLIRSIWRVVELSEGFNGPLTSKEGIFIALDSIPMVIMSVLITILHPRFWFHESRHIISRVKGCEDAPWDSDTDYFLDKFDPKDENLPIAPTYNKTSIVGDEALMVKVPVTSVAALDGFSQTVIEMLGMSSTIKRTGAYADVTSSCIRGNMMNNVTYDDDNWDNADPVNVTFYGDWTREDKKSVLIYNNGMYSPLSQLAYIKFIAMFYGAEDLANRVYDEIANNYRCAAAQVQQAFMSGDMRSGAFISPVQKEGDAFTVFQSEWWSALLSDAGSKIVNVSADGEIANKRFGPKKVNIPANSDTSDFAKQTWAIIDTTQYDQLPGKAAPEKSPESDRVDENSYVQRSGASANLFAVKKNNVYLVDKAENRNLRHNFFDRSSARPDLALRDVISIVEASLVPGYKTSFIRNIKNPKDTTALIRKPDACPSRGKEVEALELTQCDVPSWVKGYKSSGLTANAYDRSDSVKSLAAGGDSDNGGLSGGQKAGIAVGTVCGVVLIAGTALALILMKRRNAKKKKLDREMDQVEKGQTKNASLAWLLTHVGSQSPTYEMKTIGIVGGIAWPSTIVYYRVVNEYFKEKTNSDGLHTPNVVITQTDFALLEQAQNDGRWDEVGRLLAAEGERLRAAGADFFLLACNTVHTADEGIANNVGIPMLHIVDAAANKAVDQGYKVVGLLGSRYTMTGTYFVGRLEKKYGLEVLVAEGEHQDNVHNALYQELARNIFRPETRDKFRAAIDDLIARGAQAIILGCTEFGMLVQAEDSRVPLIDTSVVHAQAAVDFALTEGNMRTEGNLLVF</sequence>
<feature type="transmembrane region" description="Helical" evidence="6">
    <location>
        <begin position="82"/>
        <end position="102"/>
    </location>
</feature>
<gene>
    <name evidence="7" type="ORF">O9K51_08122</name>
</gene>
<dbReference type="InterPro" id="IPR004380">
    <property type="entry name" value="Asp_race"/>
</dbReference>
<dbReference type="SUPFAM" id="SSF53681">
    <property type="entry name" value="Aspartate/glutamate racemase"/>
    <property type="match status" value="2"/>
</dbReference>
<dbReference type="InterPro" id="IPR033134">
    <property type="entry name" value="Asp/Glu_racemase_AS_2"/>
</dbReference>
<dbReference type="GO" id="GO:0000324">
    <property type="term" value="C:fungal-type vacuole"/>
    <property type="evidence" value="ECO:0007669"/>
    <property type="project" value="TreeGrafter"/>
</dbReference>
<dbReference type="Pfam" id="PF04479">
    <property type="entry name" value="RTA1"/>
    <property type="match status" value="1"/>
</dbReference>
<dbReference type="AlphaFoldDB" id="A0AB34FPC3"/>
<comment type="subcellular location">
    <subcellularLocation>
        <location evidence="1">Membrane</location>
        <topology evidence="1">Multi-pass membrane protein</topology>
    </subcellularLocation>
</comment>
<evidence type="ECO:0000256" key="2">
    <source>
        <dbReference type="ARBA" id="ARBA00007847"/>
    </source>
</evidence>
<reference evidence="7" key="1">
    <citation type="submission" date="2023-01" db="EMBL/GenBank/DDBJ databases">
        <title>The growth and conidiation of Purpureocillium lavendulum are regulated by nitrogen source and histone H3K14 acetylation.</title>
        <authorList>
            <person name="Tang P."/>
            <person name="Han J."/>
            <person name="Zhang C."/>
            <person name="Tang P."/>
            <person name="Qi F."/>
            <person name="Zhang K."/>
            <person name="Liang L."/>
        </authorList>
    </citation>
    <scope>NUCLEOTIDE SEQUENCE</scope>
    <source>
        <strain evidence="7">YMF1.00683</strain>
    </source>
</reference>
<feature type="transmembrane region" description="Helical" evidence="6">
    <location>
        <begin position="20"/>
        <end position="41"/>
    </location>
</feature>
<keyword evidence="3 6" id="KW-0812">Transmembrane</keyword>
<dbReference type="Pfam" id="PF01177">
    <property type="entry name" value="Asp_Glu_race"/>
    <property type="match status" value="1"/>
</dbReference>
<protein>
    <submittedName>
        <fullName evidence="7">Periplasmic binding protein</fullName>
    </submittedName>
</protein>
<dbReference type="Gene3D" id="3.40.50.1860">
    <property type="match status" value="2"/>
</dbReference>
<dbReference type="PROSITE" id="PS00924">
    <property type="entry name" value="ASP_GLU_RACEMASE_2"/>
    <property type="match status" value="1"/>
</dbReference>
<dbReference type="InterPro" id="IPR007568">
    <property type="entry name" value="RTA1"/>
</dbReference>
<proteinExistence type="inferred from homology"/>
<keyword evidence="8" id="KW-1185">Reference proteome</keyword>
<dbReference type="Proteomes" id="UP001163105">
    <property type="component" value="Unassembled WGS sequence"/>
</dbReference>
<dbReference type="EMBL" id="JAQHRD010000006">
    <property type="protein sequence ID" value="KAJ6440231.1"/>
    <property type="molecule type" value="Genomic_DNA"/>
</dbReference>
<dbReference type="GO" id="GO:0005886">
    <property type="term" value="C:plasma membrane"/>
    <property type="evidence" value="ECO:0007669"/>
    <property type="project" value="TreeGrafter"/>
</dbReference>
<dbReference type="PANTHER" id="PTHR31465">
    <property type="entry name" value="PROTEIN RTA1-RELATED"/>
    <property type="match status" value="1"/>
</dbReference>
<feature type="transmembrane region" description="Helical" evidence="6">
    <location>
        <begin position="232"/>
        <end position="251"/>
    </location>
</feature>
<evidence type="ECO:0000256" key="6">
    <source>
        <dbReference type="SAM" id="Phobius"/>
    </source>
</evidence>
<evidence type="ECO:0000256" key="1">
    <source>
        <dbReference type="ARBA" id="ARBA00004141"/>
    </source>
</evidence>
<dbReference type="GO" id="GO:0047661">
    <property type="term" value="F:amino-acid racemase activity"/>
    <property type="evidence" value="ECO:0007669"/>
    <property type="project" value="InterPro"/>
</dbReference>
<feature type="transmembrane region" description="Helical" evidence="6">
    <location>
        <begin position="692"/>
        <end position="715"/>
    </location>
</feature>
<dbReference type="PANTHER" id="PTHR31465:SF9">
    <property type="entry name" value="SPHINGOID LONG-CHAIN BASE TRANSPORTER RSB1"/>
    <property type="match status" value="1"/>
</dbReference>
<evidence type="ECO:0000313" key="7">
    <source>
        <dbReference type="EMBL" id="KAJ6440231.1"/>
    </source>
</evidence>
<evidence type="ECO:0000256" key="3">
    <source>
        <dbReference type="ARBA" id="ARBA00022692"/>
    </source>
</evidence>
<feature type="transmembrane region" description="Helical" evidence="6">
    <location>
        <begin position="123"/>
        <end position="150"/>
    </location>
</feature>
<feature type="transmembrane region" description="Helical" evidence="6">
    <location>
        <begin position="48"/>
        <end position="67"/>
    </location>
</feature>
<comment type="similarity">
    <text evidence="2">Belongs to the aspartate/glutamate racemases family.</text>
</comment>
<name>A0AB34FPC3_9HYPO</name>
<accession>A0AB34FPC3</accession>
<keyword evidence="5 6" id="KW-0472">Membrane</keyword>
<dbReference type="InterPro" id="IPR001920">
    <property type="entry name" value="Asp/Glu_race"/>
</dbReference>
<organism evidence="7 8">
    <name type="scientific">Purpureocillium lavendulum</name>
    <dbReference type="NCBI Taxonomy" id="1247861"/>
    <lineage>
        <taxon>Eukaryota</taxon>
        <taxon>Fungi</taxon>
        <taxon>Dikarya</taxon>
        <taxon>Ascomycota</taxon>
        <taxon>Pezizomycotina</taxon>
        <taxon>Sordariomycetes</taxon>
        <taxon>Hypocreomycetidae</taxon>
        <taxon>Hypocreales</taxon>
        <taxon>Ophiocordycipitaceae</taxon>
        <taxon>Purpureocillium</taxon>
    </lineage>
</organism>
<dbReference type="InterPro" id="IPR015942">
    <property type="entry name" value="Asp/Glu/hydantoin_racemase"/>
</dbReference>
<evidence type="ECO:0000256" key="4">
    <source>
        <dbReference type="ARBA" id="ARBA00022989"/>
    </source>
</evidence>
<keyword evidence="4 6" id="KW-1133">Transmembrane helix</keyword>